<proteinExistence type="predicted"/>
<organism evidence="2">
    <name type="scientific">Noctiluca scintillans</name>
    <name type="common">Sea sparkle</name>
    <name type="synonym">Red tide dinoflagellate</name>
    <dbReference type="NCBI Taxonomy" id="2966"/>
    <lineage>
        <taxon>Eukaryota</taxon>
        <taxon>Sar</taxon>
        <taxon>Alveolata</taxon>
        <taxon>Dinophyceae</taxon>
        <taxon>Noctilucales</taxon>
        <taxon>Noctilucaceae</taxon>
        <taxon>Noctiluca</taxon>
    </lineage>
</organism>
<evidence type="ECO:0000313" key="2">
    <source>
        <dbReference type="EMBL" id="CAD8844495.1"/>
    </source>
</evidence>
<feature type="region of interest" description="Disordered" evidence="1">
    <location>
        <begin position="385"/>
        <end position="417"/>
    </location>
</feature>
<reference evidence="2" key="1">
    <citation type="submission" date="2021-01" db="EMBL/GenBank/DDBJ databases">
        <authorList>
            <person name="Corre E."/>
            <person name="Pelletier E."/>
            <person name="Niang G."/>
            <person name="Scheremetjew M."/>
            <person name="Finn R."/>
            <person name="Kale V."/>
            <person name="Holt S."/>
            <person name="Cochrane G."/>
            <person name="Meng A."/>
            <person name="Brown T."/>
            <person name="Cohen L."/>
        </authorList>
    </citation>
    <scope>NUCLEOTIDE SEQUENCE</scope>
</reference>
<feature type="region of interest" description="Disordered" evidence="1">
    <location>
        <begin position="434"/>
        <end position="476"/>
    </location>
</feature>
<evidence type="ECO:0000256" key="1">
    <source>
        <dbReference type="SAM" id="MobiDB-lite"/>
    </source>
</evidence>
<protein>
    <submittedName>
        <fullName evidence="2">Uncharacterized protein</fullName>
    </submittedName>
</protein>
<gene>
    <name evidence="2" type="ORF">NSCI0253_LOCUS18845</name>
</gene>
<dbReference type="EMBL" id="HBFQ01026725">
    <property type="protein sequence ID" value="CAD8844495.1"/>
    <property type="molecule type" value="Transcribed_RNA"/>
</dbReference>
<name>A0A7S1F5M1_NOCSC</name>
<sequence length="476" mass="52265">MATDSDGPLVLDFSKGVPEGVTNHIWLNQLVLSMMEQKEAVEIVRRELMSELATLKNDFDTVRFDIAECTKLINAQKEESPEVTSATVGARKEVEAFWGEMQGQLSSLQQQAAASVETVQELRRDFDLNLKEMSASCEAMDEFKAMISSQGLTTNVVELIQHLQKLQASCHNSAMAADIISGGGISLVQRIEALERAPDVVDTSALVSRLAAVEERLPPSLDLSTLFKRLDDQREDVNNLSRGLDEEPILWPSSDHLLGEECSRSCDVLTKSKYTQRAYRDDQGTPCDRTLRRERTAPSPFSVADVSPRSHVALPGCFSPTGMYPTLLPSDDQSFARSGTVFNWCVHADGKSADVVFPAPSQAPTRTRQEDAQEPMSVRRHVSAVSPAGMQKSPASVHVAPPNQPRRSGSSACPGHKTCGIMPMVDLVSPRLLKSTSTSSTGRLDVRPAATSEMRQLQSQRLSLKTLRTRSSEQKR</sequence>
<feature type="compositionally biased region" description="Polar residues" evidence="1">
    <location>
        <begin position="453"/>
        <end position="463"/>
    </location>
</feature>
<dbReference type="AlphaFoldDB" id="A0A7S1F5M1"/>
<accession>A0A7S1F5M1</accession>